<dbReference type="InterPro" id="IPR052055">
    <property type="entry name" value="Hepadnavirus_pol/RT"/>
</dbReference>
<dbReference type="Proteomes" id="UP000324800">
    <property type="component" value="Unassembled WGS sequence"/>
</dbReference>
<evidence type="ECO:0000313" key="2">
    <source>
        <dbReference type="EMBL" id="KAA6356664.1"/>
    </source>
</evidence>
<comment type="caution">
    <text evidence="2">The sequence shown here is derived from an EMBL/GenBank/DDBJ whole genome shotgun (WGS) entry which is preliminary data.</text>
</comment>
<evidence type="ECO:0000259" key="1">
    <source>
        <dbReference type="PROSITE" id="PS50878"/>
    </source>
</evidence>
<feature type="non-terminal residue" evidence="2">
    <location>
        <position position="1"/>
    </location>
</feature>
<protein>
    <recommendedName>
        <fullName evidence="1">Reverse transcriptase domain-containing protein</fullName>
    </recommendedName>
</protein>
<name>A0A5J4TE06_9EUKA</name>
<accession>A0A5J4TE06</accession>
<feature type="domain" description="Reverse transcriptase" evidence="1">
    <location>
        <begin position="29"/>
        <end position="281"/>
    </location>
</feature>
<dbReference type="SUPFAM" id="SSF56672">
    <property type="entry name" value="DNA/RNA polymerases"/>
    <property type="match status" value="1"/>
</dbReference>
<gene>
    <name evidence="2" type="ORF">EZS28_047809</name>
</gene>
<dbReference type="Gene3D" id="3.30.70.270">
    <property type="match status" value="1"/>
</dbReference>
<evidence type="ECO:0000313" key="3">
    <source>
        <dbReference type="Proteomes" id="UP000324800"/>
    </source>
</evidence>
<dbReference type="PANTHER" id="PTHR33050:SF7">
    <property type="entry name" value="RIBONUCLEASE H"/>
    <property type="match status" value="1"/>
</dbReference>
<dbReference type="EMBL" id="SNRW01032600">
    <property type="protein sequence ID" value="KAA6356664.1"/>
    <property type="molecule type" value="Genomic_DNA"/>
</dbReference>
<dbReference type="InterPro" id="IPR000477">
    <property type="entry name" value="RT_dom"/>
</dbReference>
<reference evidence="2 3" key="1">
    <citation type="submission" date="2019-03" db="EMBL/GenBank/DDBJ databases">
        <title>Single cell metagenomics reveals metabolic interactions within the superorganism composed of flagellate Streblomastix strix and complex community of Bacteroidetes bacteria on its surface.</title>
        <authorList>
            <person name="Treitli S.C."/>
            <person name="Kolisko M."/>
            <person name="Husnik F."/>
            <person name="Keeling P."/>
            <person name="Hampl V."/>
        </authorList>
    </citation>
    <scope>NUCLEOTIDE SEQUENCE [LARGE SCALE GENOMIC DNA]</scope>
    <source>
        <strain evidence="2">ST1C</strain>
    </source>
</reference>
<sequence>LNQTAHTPEEQQHQQQIASAQLLIEQYYDEKVADYDPTGKRPTKRRELQEKTGDLDLEFEAEVCKLAIDCQRAFVAAIASLVTNDAESATEWIHSSHHLALIIAGKAQQRREQALAPPMFKGLLGPDVSASGVFWKKSKEMLKEKAKTTKLIEHPKEISATILDIKDAFHHVHVSPNLQPFLEFLFKNKSCTYLGLPFCCRLRHLLFSKTLVIAIRAIREKWKMKIQNYMGDIILIHQSKQQLKQMTLEIVFFLSNLGWRLSPTKCVITPRKCFQYLGYSFQTQSMEVTMTQIRRRGMKHKLKEWIQMTNENQIVTIRSLASLIGEINYLRFQFPQISLWMNAINKLKTRAIAKGGWDASVRLQKISHAK</sequence>
<organism evidence="2 3">
    <name type="scientific">Streblomastix strix</name>
    <dbReference type="NCBI Taxonomy" id="222440"/>
    <lineage>
        <taxon>Eukaryota</taxon>
        <taxon>Metamonada</taxon>
        <taxon>Preaxostyla</taxon>
        <taxon>Oxymonadida</taxon>
        <taxon>Streblomastigidae</taxon>
        <taxon>Streblomastix</taxon>
    </lineage>
</organism>
<dbReference type="Pfam" id="PF00078">
    <property type="entry name" value="RVT_1"/>
    <property type="match status" value="1"/>
</dbReference>
<dbReference type="InterPro" id="IPR043128">
    <property type="entry name" value="Rev_trsase/Diguanyl_cyclase"/>
</dbReference>
<proteinExistence type="predicted"/>
<dbReference type="AlphaFoldDB" id="A0A5J4TE06"/>
<dbReference type="InterPro" id="IPR043502">
    <property type="entry name" value="DNA/RNA_pol_sf"/>
</dbReference>
<dbReference type="PANTHER" id="PTHR33050">
    <property type="entry name" value="REVERSE TRANSCRIPTASE DOMAIN-CONTAINING PROTEIN"/>
    <property type="match status" value="1"/>
</dbReference>
<dbReference type="PROSITE" id="PS50878">
    <property type="entry name" value="RT_POL"/>
    <property type="match status" value="1"/>
</dbReference>